<feature type="compositionally biased region" description="Polar residues" evidence="1">
    <location>
        <begin position="59"/>
        <end position="72"/>
    </location>
</feature>
<organism evidence="4 5">
    <name type="scientific">Amycolatopsis japonica</name>
    <dbReference type="NCBI Taxonomy" id="208439"/>
    <lineage>
        <taxon>Bacteria</taxon>
        <taxon>Bacillati</taxon>
        <taxon>Actinomycetota</taxon>
        <taxon>Actinomycetes</taxon>
        <taxon>Pseudonocardiales</taxon>
        <taxon>Pseudonocardiaceae</taxon>
        <taxon>Amycolatopsis</taxon>
        <taxon>Amycolatopsis japonica group</taxon>
    </lineage>
</organism>
<keyword evidence="5" id="KW-1185">Reference proteome</keyword>
<gene>
    <name evidence="4" type="ORF">AJAP_03705</name>
</gene>
<dbReference type="InterPro" id="IPR012338">
    <property type="entry name" value="Beta-lactam/transpept-like"/>
</dbReference>
<dbReference type="HOGENOM" id="CLU_020027_2_3_11"/>
<accession>A0A075UMP0</accession>
<dbReference type="Gene3D" id="3.40.710.10">
    <property type="entry name" value="DD-peptidase/beta-lactamase superfamily"/>
    <property type="match status" value="1"/>
</dbReference>
<dbReference type="RefSeq" id="WP_038508163.1">
    <property type="nucleotide sequence ID" value="NZ_CP008953.1"/>
</dbReference>
<reference evidence="4 5" key="1">
    <citation type="journal article" date="2014" name="J. Biotechnol.">
        <title>Complete genome sequence of the actinobacterium Amycolatopsis japonica MG417-CF17(T) (=DSM 44213T) producing (S,S)-N,N'-ethylenediaminedisuccinic acid.</title>
        <authorList>
            <person name="Stegmann E."/>
            <person name="Albersmeier A."/>
            <person name="Spohn M."/>
            <person name="Gert H."/>
            <person name="Weber T."/>
            <person name="Wohlleben W."/>
            <person name="Kalinowski J."/>
            <person name="Ruckert C."/>
        </authorList>
    </citation>
    <scope>NUCLEOTIDE SEQUENCE [LARGE SCALE GENOMIC DNA]</scope>
    <source>
        <strain evidence="5">MG417-CF17 (DSM 44213)</strain>
    </source>
</reference>
<sequence>MGTKTQRIAGVALAVALAVPVAPAVAAETGDHAAVQTMLDRFQRKAGPGAAVHAGDGQGSWTLSSGSATTPGQRPITAGDHFRVASQTKTFTAAVVLQLFDEGIVDLDAPIERYLPGVVTGNYDGTVITVRQLLNHTAGFPHDPAGAKTKPDGTFDLATLVRAAMDDKPVSAPGAYHYSNVGYLVLGLLIEKLTGKYVGDAITERIIEPLGLTETSFPPPGKRTLTSPYLPGYQGFQLGGAYFWVDMTTSFELSKWSASAAIESTLTDLAKFDRALVSGTVVSPKALTEMRTVVPWTPGSPAGYGLGQFSIQLSCGGVAWGHDGSLPTGHASLTLATDDGWFASVVTNTNQLPTDPSAIDVANAALCEGR</sequence>
<evidence type="ECO:0000256" key="2">
    <source>
        <dbReference type="SAM" id="SignalP"/>
    </source>
</evidence>
<dbReference type="AlphaFoldDB" id="A0A075UMP0"/>
<feature type="signal peptide" evidence="2">
    <location>
        <begin position="1"/>
        <end position="26"/>
    </location>
</feature>
<protein>
    <submittedName>
        <fullName evidence="4">Conserved putative secreted protein</fullName>
    </submittedName>
</protein>
<evidence type="ECO:0000313" key="4">
    <source>
        <dbReference type="EMBL" id="AIG73666.1"/>
    </source>
</evidence>
<keyword evidence="2" id="KW-0732">Signal</keyword>
<dbReference type="Proteomes" id="UP000028492">
    <property type="component" value="Chromosome"/>
</dbReference>
<dbReference type="Pfam" id="PF00144">
    <property type="entry name" value="Beta-lactamase"/>
    <property type="match status" value="1"/>
</dbReference>
<dbReference type="InterPro" id="IPR050491">
    <property type="entry name" value="AmpC-like"/>
</dbReference>
<dbReference type="SUPFAM" id="SSF56601">
    <property type="entry name" value="beta-lactamase/transpeptidase-like"/>
    <property type="match status" value="1"/>
</dbReference>
<evidence type="ECO:0000259" key="3">
    <source>
        <dbReference type="Pfam" id="PF00144"/>
    </source>
</evidence>
<dbReference type="PANTHER" id="PTHR46825">
    <property type="entry name" value="D-ALANYL-D-ALANINE-CARBOXYPEPTIDASE/ENDOPEPTIDASE AMPH"/>
    <property type="match status" value="1"/>
</dbReference>
<dbReference type="PANTHER" id="PTHR46825:SF7">
    <property type="entry name" value="D-ALANYL-D-ALANINE CARBOXYPEPTIDASE"/>
    <property type="match status" value="1"/>
</dbReference>
<evidence type="ECO:0000256" key="1">
    <source>
        <dbReference type="SAM" id="MobiDB-lite"/>
    </source>
</evidence>
<dbReference type="KEGG" id="aja:AJAP_03705"/>
<dbReference type="InterPro" id="IPR001466">
    <property type="entry name" value="Beta-lactam-related"/>
</dbReference>
<name>A0A075UMP0_9PSEU</name>
<proteinExistence type="predicted"/>
<feature type="chain" id="PRO_5001709967" evidence="2">
    <location>
        <begin position="27"/>
        <end position="370"/>
    </location>
</feature>
<feature type="region of interest" description="Disordered" evidence="1">
    <location>
        <begin position="48"/>
        <end position="74"/>
    </location>
</feature>
<dbReference type="STRING" id="208439.AJAP_03705"/>
<dbReference type="EMBL" id="CP008953">
    <property type="protein sequence ID" value="AIG73666.1"/>
    <property type="molecule type" value="Genomic_DNA"/>
</dbReference>
<dbReference type="eggNOG" id="COG1680">
    <property type="taxonomic scope" value="Bacteria"/>
</dbReference>
<evidence type="ECO:0000313" key="5">
    <source>
        <dbReference type="Proteomes" id="UP000028492"/>
    </source>
</evidence>
<feature type="domain" description="Beta-lactamase-related" evidence="3">
    <location>
        <begin position="44"/>
        <end position="357"/>
    </location>
</feature>